<dbReference type="AlphaFoldDB" id="A0A422QX89"/>
<dbReference type="CDD" id="cd03443">
    <property type="entry name" value="PaaI_thioesterase"/>
    <property type="match status" value="1"/>
</dbReference>
<dbReference type="Gene3D" id="3.10.129.10">
    <property type="entry name" value="Hotdog Thioesterase"/>
    <property type="match status" value="1"/>
</dbReference>
<feature type="domain" description="Thioesterase" evidence="3">
    <location>
        <begin position="33"/>
        <end position="109"/>
    </location>
</feature>
<dbReference type="InterPro" id="IPR029069">
    <property type="entry name" value="HotDog_dom_sf"/>
</dbReference>
<dbReference type="SUPFAM" id="SSF54637">
    <property type="entry name" value="Thioesterase/thiol ester dehydrase-isomerase"/>
    <property type="match status" value="1"/>
</dbReference>
<protein>
    <submittedName>
        <fullName evidence="4">PaaI family thioesterase</fullName>
    </submittedName>
</protein>
<dbReference type="EMBL" id="PXNQ02000006">
    <property type="protein sequence ID" value="RNF34540.1"/>
    <property type="molecule type" value="Genomic_DNA"/>
</dbReference>
<comment type="caution">
    <text evidence="4">The sequence shown here is derived from an EMBL/GenBank/DDBJ whole genome shotgun (WGS) entry which is preliminary data.</text>
</comment>
<dbReference type="InterPro" id="IPR006683">
    <property type="entry name" value="Thioestr_dom"/>
</dbReference>
<dbReference type="PANTHER" id="PTHR21660:SF1">
    <property type="entry name" value="ACYL-COENZYME A THIOESTERASE 13"/>
    <property type="match status" value="1"/>
</dbReference>
<organism evidence="4 5">
    <name type="scientific">Paracoccus methylarcula</name>
    <dbReference type="NCBI Taxonomy" id="72022"/>
    <lineage>
        <taxon>Bacteria</taxon>
        <taxon>Pseudomonadati</taxon>
        <taxon>Pseudomonadota</taxon>
        <taxon>Alphaproteobacteria</taxon>
        <taxon>Rhodobacterales</taxon>
        <taxon>Paracoccaceae</taxon>
        <taxon>Paracoccus</taxon>
    </lineage>
</organism>
<dbReference type="InterPro" id="IPR003736">
    <property type="entry name" value="PAAI_dom"/>
</dbReference>
<name>A0A422QX89_9RHOB</name>
<accession>A0A422QX89</accession>
<sequence>MAETLPFALLPPAAEGEIQLRAKPEARFCNPLNTMHGGWIMTMLDTAMALAAMTTLSRGEICPSHETSAKFVRPIRVDSGEMHIIGQVVSRGRTVITLEGRIEDSQGRLHAHGTSTCLVMGQRP</sequence>
<comment type="similarity">
    <text evidence="1">Belongs to the thioesterase PaaI family.</text>
</comment>
<dbReference type="InterPro" id="IPR039298">
    <property type="entry name" value="ACOT13"/>
</dbReference>
<evidence type="ECO:0000313" key="5">
    <source>
        <dbReference type="Proteomes" id="UP000238137"/>
    </source>
</evidence>
<evidence type="ECO:0000256" key="1">
    <source>
        <dbReference type="ARBA" id="ARBA00008324"/>
    </source>
</evidence>
<evidence type="ECO:0000256" key="2">
    <source>
        <dbReference type="ARBA" id="ARBA00022801"/>
    </source>
</evidence>
<gene>
    <name evidence="4" type="ORF">A7A09_010805</name>
</gene>
<evidence type="ECO:0000259" key="3">
    <source>
        <dbReference type="Pfam" id="PF03061"/>
    </source>
</evidence>
<dbReference type="Pfam" id="PF03061">
    <property type="entry name" value="4HBT"/>
    <property type="match status" value="1"/>
</dbReference>
<reference evidence="4" key="1">
    <citation type="submission" date="2018-05" db="EMBL/GenBank/DDBJ databases">
        <title>Reclassification of Methylarcula marina and Methylarcula terricola as Paracoccus methylarcula sp.nov., comb.nov. and Paracoccus terricola comb.nov.</title>
        <authorList>
            <person name="Shmareva M.N."/>
            <person name="Doronina N.V."/>
            <person name="Vasilenko O.V."/>
            <person name="Tarlachkov S.V."/>
            <person name="Trotsenko Y.A."/>
        </authorList>
    </citation>
    <scope>NUCLEOTIDE SEQUENCE [LARGE SCALE GENOMIC DNA]</scope>
    <source>
        <strain evidence="4">VKM B-2159</strain>
    </source>
</reference>
<keyword evidence="2" id="KW-0378">Hydrolase</keyword>
<dbReference type="GO" id="GO:0047617">
    <property type="term" value="F:fatty acyl-CoA hydrolase activity"/>
    <property type="evidence" value="ECO:0007669"/>
    <property type="project" value="InterPro"/>
</dbReference>
<dbReference type="OrthoDB" id="9813282at2"/>
<dbReference type="Proteomes" id="UP000238137">
    <property type="component" value="Unassembled WGS sequence"/>
</dbReference>
<evidence type="ECO:0000313" key="4">
    <source>
        <dbReference type="EMBL" id="RNF34540.1"/>
    </source>
</evidence>
<keyword evidence="5" id="KW-1185">Reference proteome</keyword>
<dbReference type="NCBIfam" id="TIGR00369">
    <property type="entry name" value="unchar_dom_1"/>
    <property type="match status" value="1"/>
</dbReference>
<dbReference type="PANTHER" id="PTHR21660">
    <property type="entry name" value="THIOESTERASE SUPERFAMILY MEMBER-RELATED"/>
    <property type="match status" value="1"/>
</dbReference>
<proteinExistence type="inferred from homology"/>